<organism evidence="1 2">
    <name type="scientific">Halorhodospira halochloris</name>
    <name type="common">Ectothiorhodospira halochloris</name>
    <dbReference type="NCBI Taxonomy" id="1052"/>
    <lineage>
        <taxon>Bacteria</taxon>
        <taxon>Pseudomonadati</taxon>
        <taxon>Pseudomonadota</taxon>
        <taxon>Gammaproteobacteria</taxon>
        <taxon>Chromatiales</taxon>
        <taxon>Ectothiorhodospiraceae</taxon>
        <taxon>Halorhodospira</taxon>
    </lineage>
</organism>
<accession>A0A2Z6EZJ3</accession>
<evidence type="ECO:0000313" key="1">
    <source>
        <dbReference type="EMBL" id="BBE11019.1"/>
    </source>
</evidence>
<sequence length="60" mass="6728">MKGFLALDICLSRPLSQSSYAQGSMLAIWTNNQPVIKRNFHFDALCDGYNPLILIFPTPV</sequence>
<dbReference type="AlphaFoldDB" id="A0A2Z6EZJ3"/>
<name>A0A2Z6EZJ3_HALHR</name>
<dbReference type="EMBL" id="AP017372">
    <property type="protein sequence ID" value="BBE11019.1"/>
    <property type="molecule type" value="Genomic_DNA"/>
</dbReference>
<dbReference type="Proteomes" id="UP000218890">
    <property type="component" value="Chromosome"/>
</dbReference>
<gene>
    <name evidence="1" type="ORF">HH1059_08870</name>
</gene>
<keyword evidence="2" id="KW-1185">Reference proteome</keyword>
<dbReference type="KEGG" id="hhk:HH1059_08870"/>
<proteinExistence type="predicted"/>
<reference evidence="1" key="1">
    <citation type="submission" date="2016-02" db="EMBL/GenBank/DDBJ databases">
        <title>Halorhodospira halochloris DSM-1059 complete genome, version 2.</title>
        <authorList>
            <person name="Tsukatani Y."/>
        </authorList>
    </citation>
    <scope>NUCLEOTIDE SEQUENCE</scope>
    <source>
        <strain evidence="1">DSM 1059</strain>
    </source>
</reference>
<protein>
    <submittedName>
        <fullName evidence="1">Uncharacterized protein</fullName>
    </submittedName>
</protein>
<evidence type="ECO:0000313" key="2">
    <source>
        <dbReference type="Proteomes" id="UP000218890"/>
    </source>
</evidence>